<reference evidence="1" key="2">
    <citation type="submission" date="2021-04" db="EMBL/GenBank/DDBJ databases">
        <authorList>
            <person name="Gilroy R."/>
        </authorList>
    </citation>
    <scope>NUCLEOTIDE SEQUENCE</scope>
    <source>
        <strain evidence="1">CHK187-5294</strain>
    </source>
</reference>
<evidence type="ECO:0000313" key="2">
    <source>
        <dbReference type="Proteomes" id="UP000824132"/>
    </source>
</evidence>
<protein>
    <submittedName>
        <fullName evidence="1">Uncharacterized protein</fullName>
    </submittedName>
</protein>
<dbReference type="EMBL" id="DXCL01000021">
    <property type="protein sequence ID" value="HIZ03356.1"/>
    <property type="molecule type" value="Genomic_DNA"/>
</dbReference>
<reference evidence="1" key="1">
    <citation type="journal article" date="2021" name="PeerJ">
        <title>Extensive microbial diversity within the chicken gut microbiome revealed by metagenomics and culture.</title>
        <authorList>
            <person name="Gilroy R."/>
            <person name="Ravi A."/>
            <person name="Getino M."/>
            <person name="Pursley I."/>
            <person name="Horton D.L."/>
            <person name="Alikhan N.F."/>
            <person name="Baker D."/>
            <person name="Gharbi K."/>
            <person name="Hall N."/>
            <person name="Watson M."/>
            <person name="Adriaenssens E.M."/>
            <person name="Foster-Nyarko E."/>
            <person name="Jarju S."/>
            <person name="Secka A."/>
            <person name="Antonio M."/>
            <person name="Oren A."/>
            <person name="Chaudhuri R.R."/>
            <person name="La Ragione R."/>
            <person name="Hildebrand F."/>
            <person name="Pallen M.J."/>
        </authorList>
    </citation>
    <scope>NUCLEOTIDE SEQUENCE</scope>
    <source>
        <strain evidence="1">CHK187-5294</strain>
    </source>
</reference>
<evidence type="ECO:0000313" key="1">
    <source>
        <dbReference type="EMBL" id="HIZ03356.1"/>
    </source>
</evidence>
<dbReference type="AlphaFoldDB" id="A0A9D2CYU6"/>
<organism evidence="1 2">
    <name type="scientific">Candidatus Borkfalkia avistercoris</name>
    <dbReference type="NCBI Taxonomy" id="2838504"/>
    <lineage>
        <taxon>Bacteria</taxon>
        <taxon>Bacillati</taxon>
        <taxon>Bacillota</taxon>
        <taxon>Clostridia</taxon>
        <taxon>Christensenellales</taxon>
        <taxon>Christensenellaceae</taxon>
        <taxon>Candidatus Borkfalkia</taxon>
    </lineage>
</organism>
<dbReference type="Proteomes" id="UP000824132">
    <property type="component" value="Unassembled WGS sequence"/>
</dbReference>
<proteinExistence type="predicted"/>
<gene>
    <name evidence="1" type="ORF">H9727_03635</name>
</gene>
<name>A0A9D2CYU6_9FIRM</name>
<comment type="caution">
    <text evidence="1">The sequence shown here is derived from an EMBL/GenBank/DDBJ whole genome shotgun (WGS) entry which is preliminary data.</text>
</comment>
<sequence length="77" mass="8386">MKKTVKGVVYDTEAMTVVKKVSHGEFGDPAGYEETLYVAENGNYFLYTNGGEASPYTAEKLTSLSKAKAAAWEKENA</sequence>
<accession>A0A9D2CYU6</accession>